<dbReference type="STRING" id="365046.Rta_30680"/>
<evidence type="ECO:0000313" key="2">
    <source>
        <dbReference type="EMBL" id="AEG94178.1"/>
    </source>
</evidence>
<feature type="region of interest" description="Disordered" evidence="1">
    <location>
        <begin position="1"/>
        <end position="64"/>
    </location>
</feature>
<evidence type="ECO:0000313" key="3">
    <source>
        <dbReference type="Proteomes" id="UP000008385"/>
    </source>
</evidence>
<proteinExistence type="predicted"/>
<dbReference type="KEGG" id="rta:Rta_30680"/>
<accession>F5XWN4</accession>
<dbReference type="AlphaFoldDB" id="F5XWN4"/>
<organism evidence="2 3">
    <name type="scientific">Ramlibacter tataouinensis (strain ATCC BAA-407 / DSM 14655 / LMG 21543 / TTB310)</name>
    <dbReference type="NCBI Taxonomy" id="365046"/>
    <lineage>
        <taxon>Bacteria</taxon>
        <taxon>Pseudomonadati</taxon>
        <taxon>Pseudomonadota</taxon>
        <taxon>Betaproteobacteria</taxon>
        <taxon>Burkholderiales</taxon>
        <taxon>Comamonadaceae</taxon>
        <taxon>Ramlibacter</taxon>
    </lineage>
</organism>
<evidence type="ECO:0000256" key="1">
    <source>
        <dbReference type="SAM" id="MobiDB-lite"/>
    </source>
</evidence>
<keyword evidence="3" id="KW-1185">Reference proteome</keyword>
<name>F5XWN4_RAMTT</name>
<feature type="compositionally biased region" description="Polar residues" evidence="1">
    <location>
        <begin position="12"/>
        <end position="23"/>
    </location>
</feature>
<reference evidence="2 3" key="2">
    <citation type="journal article" date="2011" name="PLoS ONE">
        <title>The Cyst-Dividing Bacterium Ramlibacter tataouinensis TTB310 Genome Reveals a Well-Stocked Toolbox for Adaptation to a Desert Environment.</title>
        <authorList>
            <person name="De Luca G."/>
            <person name="Barakat M."/>
            <person name="Ortet P."/>
            <person name="Fochesato S."/>
            <person name="Jourlin-Castelli C."/>
            <person name="Ansaldi M."/>
            <person name="Py B."/>
            <person name="Fichant G."/>
            <person name="Coutinho P.M."/>
            <person name="Voulhoux R."/>
            <person name="Bastien O."/>
            <person name="Marechal E."/>
            <person name="Henrissat B."/>
            <person name="Quentin Y."/>
            <person name="Noirot P."/>
            <person name="Filloux A."/>
            <person name="Mejean V."/>
            <person name="Dubow M.S."/>
            <person name="Barras F."/>
            <person name="Barbe V."/>
            <person name="Weissenbach J."/>
            <person name="Mihalcescu I."/>
            <person name="Vermeglio A."/>
            <person name="Achouak W."/>
            <person name="Heulin T."/>
        </authorList>
    </citation>
    <scope>NUCLEOTIDE SEQUENCE [LARGE SCALE GENOMIC DNA]</scope>
    <source>
        <strain evidence="3">ATCC BAA-407 / DSM 14655 / LMG 21543 / TTB310</strain>
    </source>
</reference>
<reference evidence="3" key="1">
    <citation type="submission" date="2006-01" db="EMBL/GenBank/DDBJ databases">
        <title>Genome of the cyst-dividing bacterium Ramlibacter tataouinensis.</title>
        <authorList>
            <person name="Barakat M."/>
            <person name="Ortet P."/>
            <person name="De Luca G."/>
            <person name="Jourlin-Castelli C."/>
            <person name="Ansaldi M."/>
            <person name="Py B."/>
            <person name="Fichant G."/>
            <person name="Coutinho P."/>
            <person name="Voulhoux R."/>
            <person name="Bastien O."/>
            <person name="Roy S."/>
            <person name="Marechal E."/>
            <person name="Henrissat B."/>
            <person name="Quentin Y."/>
            <person name="Noirot P."/>
            <person name="Filloux A."/>
            <person name="Mejean V."/>
            <person name="DuBow M."/>
            <person name="Barras F."/>
            <person name="Heulin T."/>
        </authorList>
    </citation>
    <scope>NUCLEOTIDE SEQUENCE [LARGE SCALE GENOMIC DNA]</scope>
    <source>
        <strain evidence="3">ATCC BAA-407 / DSM 14655 / LMG 21543 / TTB310</strain>
    </source>
</reference>
<feature type="compositionally biased region" description="Basic and acidic residues" evidence="1">
    <location>
        <begin position="33"/>
        <end position="55"/>
    </location>
</feature>
<dbReference type="EMBL" id="CP000245">
    <property type="protein sequence ID" value="AEG94178.1"/>
    <property type="molecule type" value="Genomic_DNA"/>
</dbReference>
<dbReference type="Proteomes" id="UP000008385">
    <property type="component" value="Chromosome"/>
</dbReference>
<sequence>MPEENKPGGSPQDGSAYSPSQTFPRDLGPDGLPVREHKPQGRDEQPRGADEDSRAAQDVNLGRS</sequence>
<gene>
    <name evidence="2" type="ordered locus">Rta_30680</name>
</gene>
<protein>
    <submittedName>
        <fullName evidence="2">Uncharacterized protein</fullName>
    </submittedName>
</protein>
<dbReference type="RefSeq" id="WP_013902409.1">
    <property type="nucleotide sequence ID" value="NC_015677.1"/>
</dbReference>
<dbReference type="HOGENOM" id="CLU_2864685_0_0_4"/>